<dbReference type="KEGG" id="mmr:Mmar10_2676"/>
<evidence type="ECO:0000256" key="1">
    <source>
        <dbReference type="SAM" id="Phobius"/>
    </source>
</evidence>
<dbReference type="Pfam" id="PF01944">
    <property type="entry name" value="SpoIIM"/>
    <property type="match status" value="1"/>
</dbReference>
<protein>
    <recommendedName>
        <fullName evidence="4">Membrane protein SpoIIM required for sporulation</fullName>
    </recommendedName>
</protein>
<evidence type="ECO:0008006" key="4">
    <source>
        <dbReference type="Google" id="ProtNLM"/>
    </source>
</evidence>
<dbReference type="STRING" id="394221.Mmar10_2676"/>
<reference evidence="2 3" key="1">
    <citation type="submission" date="2006-08" db="EMBL/GenBank/DDBJ databases">
        <title>Complete sequence of Maricaulis maris MCS10.</title>
        <authorList>
            <consortium name="US DOE Joint Genome Institute"/>
            <person name="Copeland A."/>
            <person name="Lucas S."/>
            <person name="Lapidus A."/>
            <person name="Barry K."/>
            <person name="Detter J.C."/>
            <person name="Glavina del Rio T."/>
            <person name="Hammon N."/>
            <person name="Israni S."/>
            <person name="Dalin E."/>
            <person name="Tice H."/>
            <person name="Pitluck S."/>
            <person name="Saunders E."/>
            <person name="Brettin T."/>
            <person name="Bruce D."/>
            <person name="Han C."/>
            <person name="Tapia R."/>
            <person name="Gilna P."/>
            <person name="Schmutz J."/>
            <person name="Larimer F."/>
            <person name="Land M."/>
            <person name="Hauser L."/>
            <person name="Kyrpides N."/>
            <person name="Mikhailova N."/>
            <person name="Viollier P."/>
            <person name="Stephens C."/>
            <person name="Richardson P."/>
        </authorList>
    </citation>
    <scope>NUCLEOTIDE SEQUENCE [LARGE SCALE GENOMIC DNA]</scope>
    <source>
        <strain evidence="2 3">MCS10</strain>
    </source>
</reference>
<dbReference type="OrthoDB" id="7699993at2"/>
<dbReference type="RefSeq" id="WP_011644606.1">
    <property type="nucleotide sequence ID" value="NC_008347.1"/>
</dbReference>
<feature type="transmembrane region" description="Helical" evidence="1">
    <location>
        <begin position="243"/>
        <end position="267"/>
    </location>
</feature>
<dbReference type="PANTHER" id="PTHR35337:SF1">
    <property type="entry name" value="SLR1478 PROTEIN"/>
    <property type="match status" value="1"/>
</dbReference>
<evidence type="ECO:0000313" key="2">
    <source>
        <dbReference type="EMBL" id="ABI66962.1"/>
    </source>
</evidence>
<keyword evidence="1" id="KW-0812">Transmembrane</keyword>
<keyword evidence="1" id="KW-1133">Transmembrane helix</keyword>
<evidence type="ECO:0000313" key="3">
    <source>
        <dbReference type="Proteomes" id="UP000001964"/>
    </source>
</evidence>
<feature type="transmembrane region" description="Helical" evidence="1">
    <location>
        <begin position="308"/>
        <end position="327"/>
    </location>
</feature>
<keyword evidence="1" id="KW-0472">Membrane</keyword>
<accession>Q0AL81</accession>
<feature type="transmembrane region" description="Helical" evidence="1">
    <location>
        <begin position="279"/>
        <end position="296"/>
    </location>
</feature>
<organism evidence="2 3">
    <name type="scientific">Maricaulis maris (strain MCS10)</name>
    <name type="common">Caulobacter maris</name>
    <dbReference type="NCBI Taxonomy" id="394221"/>
    <lineage>
        <taxon>Bacteria</taxon>
        <taxon>Pseudomonadati</taxon>
        <taxon>Pseudomonadota</taxon>
        <taxon>Alphaproteobacteria</taxon>
        <taxon>Maricaulales</taxon>
        <taxon>Maricaulaceae</taxon>
        <taxon>Maricaulis</taxon>
    </lineage>
</organism>
<dbReference type="PANTHER" id="PTHR35337">
    <property type="entry name" value="SLR1478 PROTEIN"/>
    <property type="match status" value="1"/>
</dbReference>
<feature type="transmembrane region" description="Helical" evidence="1">
    <location>
        <begin position="163"/>
        <end position="183"/>
    </location>
</feature>
<dbReference type="EMBL" id="CP000449">
    <property type="protein sequence ID" value="ABI66962.1"/>
    <property type="molecule type" value="Genomic_DNA"/>
</dbReference>
<sequence>MSETQPIRSTRFRREREADWVALEGLVARVESSGGNRLSFDESRSLAALYRKAATSLSVARDISLDRGLLDYLEALVARAFLAVYAPQESLSGVIGRFFGGSASAAVRRSWASILMAFLALALGGWVAAMLFAQDPAWFYAFVPGELAGDRGPGASTEALRDVLFNTDGNLVAQLGAFAAFLFSHNTRVALFSFALGVFACVPSLLLTIYNGLILGAFWGLYADRGLGLELFGWLSIHGVTEMSALALAAAGGFRLGLALLFPGGLTRKDSLRAASKDAVKLALVASLMLLVAGLLEGFARQMVTDTGMRIMIGWGIGALWLAWFMLAGRRAH</sequence>
<gene>
    <name evidence="2" type="ordered locus">Mmar10_2676</name>
</gene>
<name>Q0AL81_MARMM</name>
<dbReference type="InterPro" id="IPR002798">
    <property type="entry name" value="SpoIIM-like"/>
</dbReference>
<feature type="transmembrane region" description="Helical" evidence="1">
    <location>
        <begin position="111"/>
        <end position="133"/>
    </location>
</feature>
<feature type="transmembrane region" description="Helical" evidence="1">
    <location>
        <begin position="190"/>
        <end position="223"/>
    </location>
</feature>
<dbReference type="eggNOG" id="COG1300">
    <property type="taxonomic scope" value="Bacteria"/>
</dbReference>
<dbReference type="AlphaFoldDB" id="Q0AL81"/>
<keyword evidence="3" id="KW-1185">Reference proteome</keyword>
<proteinExistence type="predicted"/>
<dbReference type="HOGENOM" id="CLU_069787_0_0_5"/>
<dbReference type="Proteomes" id="UP000001964">
    <property type="component" value="Chromosome"/>
</dbReference>